<name>A0A653WXY0_BACMY</name>
<dbReference type="Proteomes" id="UP000437562">
    <property type="component" value="Unassembled WGS sequence"/>
</dbReference>
<protein>
    <submittedName>
        <fullName evidence="1">Uncharacterized protein</fullName>
    </submittedName>
</protein>
<sequence>MYKKLNMLNRLSKKSTYIGDVSESRGQVGARCGAIYGMGLREVC</sequence>
<dbReference type="EMBL" id="CABWMC010000023">
    <property type="protein sequence ID" value="VXC23866.1"/>
    <property type="molecule type" value="Genomic_DNA"/>
</dbReference>
<gene>
    <name evidence="1" type="ORF">BACI71_30313</name>
</gene>
<proteinExistence type="predicted"/>
<organism evidence="1 2">
    <name type="scientific">Bacillus mycoides</name>
    <dbReference type="NCBI Taxonomy" id="1405"/>
    <lineage>
        <taxon>Bacteria</taxon>
        <taxon>Bacillati</taxon>
        <taxon>Bacillota</taxon>
        <taxon>Bacilli</taxon>
        <taxon>Bacillales</taxon>
        <taxon>Bacillaceae</taxon>
        <taxon>Bacillus</taxon>
        <taxon>Bacillus cereus group</taxon>
    </lineage>
</organism>
<dbReference type="AlphaFoldDB" id="A0A653WXY0"/>
<evidence type="ECO:0000313" key="2">
    <source>
        <dbReference type="Proteomes" id="UP000437562"/>
    </source>
</evidence>
<evidence type="ECO:0000313" key="1">
    <source>
        <dbReference type="EMBL" id="VXC23866.1"/>
    </source>
</evidence>
<accession>A0A653WXY0</accession>
<reference evidence="1 2" key="1">
    <citation type="submission" date="2019-10" db="EMBL/GenBank/DDBJ databases">
        <authorList>
            <person name="Karimi E."/>
        </authorList>
    </citation>
    <scope>NUCLEOTIDE SEQUENCE [LARGE SCALE GENOMIC DNA]</scope>
    <source>
        <strain evidence="1">Bacillus sp. 71</strain>
    </source>
</reference>